<keyword evidence="2" id="KW-1185">Reference proteome</keyword>
<reference evidence="1 2" key="1">
    <citation type="submission" date="2016-02" db="EMBL/GenBank/DDBJ databases">
        <title>Genome sequence of Moorella mulderi DSM 14980.</title>
        <authorList>
            <person name="Poehlein A."/>
            <person name="Daniel R."/>
        </authorList>
    </citation>
    <scope>NUCLEOTIDE SEQUENCE [LARGE SCALE GENOMIC DNA]</scope>
    <source>
        <strain evidence="1 2">DSM 14980</strain>
    </source>
</reference>
<evidence type="ECO:0000313" key="2">
    <source>
        <dbReference type="Proteomes" id="UP000075670"/>
    </source>
</evidence>
<dbReference type="AlphaFoldDB" id="A0A151AYQ4"/>
<protein>
    <submittedName>
        <fullName evidence="1">Uncharacterized protein</fullName>
    </submittedName>
</protein>
<sequence length="77" mass="8844">MDFKEVVEQINQYLAQVTIEQFERDLQRAGIEQCPDIGEEADSEWQPERLIVEYSVFEEPYSDLTNGYIAIANGEAA</sequence>
<organism evidence="1 2">
    <name type="scientific">Moorella mulderi DSM 14980</name>
    <dbReference type="NCBI Taxonomy" id="1122241"/>
    <lineage>
        <taxon>Bacteria</taxon>
        <taxon>Bacillati</taxon>
        <taxon>Bacillota</taxon>
        <taxon>Clostridia</taxon>
        <taxon>Neomoorellales</taxon>
        <taxon>Neomoorellaceae</taxon>
        <taxon>Neomoorella</taxon>
    </lineage>
</organism>
<evidence type="ECO:0000313" key="1">
    <source>
        <dbReference type="EMBL" id="KYH32785.1"/>
    </source>
</evidence>
<dbReference type="EMBL" id="LTBC01000003">
    <property type="protein sequence ID" value="KYH32785.1"/>
    <property type="molecule type" value="Genomic_DNA"/>
</dbReference>
<name>A0A151AYQ4_9FIRM</name>
<dbReference type="OrthoDB" id="1725280at2"/>
<comment type="caution">
    <text evidence="1">The sequence shown here is derived from an EMBL/GenBank/DDBJ whole genome shotgun (WGS) entry which is preliminary data.</text>
</comment>
<dbReference type="Proteomes" id="UP000075670">
    <property type="component" value="Unassembled WGS sequence"/>
</dbReference>
<accession>A0A151AYQ4</accession>
<dbReference type="PATRIC" id="fig|1122241.3.peg.1460"/>
<dbReference type="RefSeq" id="WP_062283220.1">
    <property type="nucleotide sequence ID" value="NZ_LTBC01000003.1"/>
</dbReference>
<proteinExistence type="predicted"/>
<gene>
    <name evidence="1" type="ORF">MOMUL_13870</name>
</gene>